<accession>A0ABQ3I590</accession>
<evidence type="ECO:0000256" key="1">
    <source>
        <dbReference type="ARBA" id="ARBA00004571"/>
    </source>
</evidence>
<keyword evidence="10 15" id="KW-0798">TonB box</keyword>
<protein>
    <submittedName>
        <fullName evidence="19">TonB-dependent receptor</fullName>
    </submittedName>
</protein>
<dbReference type="EMBL" id="BNAG01000003">
    <property type="protein sequence ID" value="GHE65571.1"/>
    <property type="molecule type" value="Genomic_DNA"/>
</dbReference>
<evidence type="ECO:0000256" key="15">
    <source>
        <dbReference type="RuleBase" id="RU003357"/>
    </source>
</evidence>
<dbReference type="Proteomes" id="UP000658258">
    <property type="component" value="Unassembled WGS sequence"/>
</dbReference>
<dbReference type="SUPFAM" id="SSF56935">
    <property type="entry name" value="Porins"/>
    <property type="match status" value="1"/>
</dbReference>
<gene>
    <name evidence="19" type="ORF">GCM10011340_20880</name>
</gene>
<keyword evidence="5" id="KW-0410">Iron transport</keyword>
<dbReference type="Gene3D" id="2.170.130.10">
    <property type="entry name" value="TonB-dependent receptor, plug domain"/>
    <property type="match status" value="1"/>
</dbReference>
<dbReference type="Pfam" id="PF07715">
    <property type="entry name" value="Plug"/>
    <property type="match status" value="1"/>
</dbReference>
<keyword evidence="6 14" id="KW-0812">Transmembrane</keyword>
<dbReference type="InterPro" id="IPR036942">
    <property type="entry name" value="Beta-barrel_TonB_sf"/>
</dbReference>
<comment type="subcellular location">
    <subcellularLocation>
        <location evidence="1 14">Cell outer membrane</location>
        <topology evidence="1 14">Multi-pass membrane protein</topology>
    </subcellularLocation>
</comment>
<feature type="chain" id="PRO_5045787436" evidence="16">
    <location>
        <begin position="20"/>
        <end position="802"/>
    </location>
</feature>
<evidence type="ECO:0000256" key="4">
    <source>
        <dbReference type="ARBA" id="ARBA00022452"/>
    </source>
</evidence>
<keyword evidence="9" id="KW-0406">Ion transport</keyword>
<evidence type="ECO:0000256" key="10">
    <source>
        <dbReference type="ARBA" id="ARBA00023077"/>
    </source>
</evidence>
<evidence type="ECO:0000256" key="5">
    <source>
        <dbReference type="ARBA" id="ARBA00022496"/>
    </source>
</evidence>
<evidence type="ECO:0000256" key="13">
    <source>
        <dbReference type="ARBA" id="ARBA00023237"/>
    </source>
</evidence>
<comment type="similarity">
    <text evidence="2 14 15">Belongs to the TonB-dependent receptor family.</text>
</comment>
<evidence type="ECO:0000313" key="20">
    <source>
        <dbReference type="Proteomes" id="UP000658258"/>
    </source>
</evidence>
<dbReference type="Gene3D" id="2.60.40.1120">
    <property type="entry name" value="Carboxypeptidase-like, regulatory domain"/>
    <property type="match status" value="1"/>
</dbReference>
<sequence length="802" mass="87386">MKRILQIMTLLLFAAPALAQTGHLKGKVLDNSQDPLIGVTVMVVGTEKGAITDIDGSFNISGLPAGTAVVRLSFVGFKTVEITTTIEPKKTTLLEDITLYEGNEILQDVVVTGSRVNAFSREQTAYVAKLPLKDLENTQVYSTITSDLLESQTVTSFEDALKNATGVDKLWTSTGRGGDGAGYYSLRGFSVQPQLVNGMPGLTNGTINAANIERIEVIKGPSATLFGNSVGSYGGIINVVTKKPFVGRGGSVNYTTGSFGLNQLTLDYNTALDSEEDVYFRINTSYLTKGSFQDAGFRETFFIAPSLSYRVNNRLSFNFYGEITEATQTNPTMLFLNRAAPSEAGSLEELGYNNELSFTSNHLTLSNPTSNFRAEANYKLSDNWTSQTLVSTSHTTTDGYYSYLYDYGILGGNTFTRFISKQNAQTNTFDIQQNFTGDFLLGGMRHRVLIGLDYLASRYVDNSSGYAFYGNVRPNGEAIADNPFTPAVETGSFPLTTAAVDAALAAQGHGSTSVKREVLSSYISDVVNITPRFSAMASLRFDRFEDKGNLEGVGGYDQFTLSPKFGLLYQPVADKLSIFANYQNSFNNVAPALVGDPNSGPQSLKVFDPEQANQLEFGVKANLLDYRLNATLSYYDITVSDVVMTDPSDPFNRIQEGEVVSSGFELEVNANPIDGLNLRATFADNDSETTNTDNANIAGRRPLGAGPEKVYSFWASYRTHKGLGVGAGFNGASERATINYAATGNFILPEYTIANASVFYEVSKFRIALKVNNLFNKQYYSGWTTITPQEPRAFLASFKYSF</sequence>
<evidence type="ECO:0000259" key="18">
    <source>
        <dbReference type="Pfam" id="PF07715"/>
    </source>
</evidence>
<name>A0ABQ3I590_9BACT</name>
<evidence type="ECO:0000256" key="12">
    <source>
        <dbReference type="ARBA" id="ARBA00023170"/>
    </source>
</evidence>
<organism evidence="19 20">
    <name type="scientific">Roseivirga thermotolerans</name>
    <dbReference type="NCBI Taxonomy" id="1758176"/>
    <lineage>
        <taxon>Bacteria</taxon>
        <taxon>Pseudomonadati</taxon>
        <taxon>Bacteroidota</taxon>
        <taxon>Cytophagia</taxon>
        <taxon>Cytophagales</taxon>
        <taxon>Roseivirgaceae</taxon>
        <taxon>Roseivirga</taxon>
    </lineage>
</organism>
<dbReference type="InterPro" id="IPR010917">
    <property type="entry name" value="TonB_rcpt_CS"/>
</dbReference>
<evidence type="ECO:0000256" key="2">
    <source>
        <dbReference type="ARBA" id="ARBA00009810"/>
    </source>
</evidence>
<dbReference type="Gene3D" id="2.40.170.20">
    <property type="entry name" value="TonB-dependent receptor, beta-barrel domain"/>
    <property type="match status" value="1"/>
</dbReference>
<evidence type="ECO:0000259" key="17">
    <source>
        <dbReference type="Pfam" id="PF00593"/>
    </source>
</evidence>
<keyword evidence="11 14" id="KW-0472">Membrane</keyword>
<dbReference type="PANTHER" id="PTHR32552:SF68">
    <property type="entry name" value="FERRICHROME OUTER MEMBRANE TRANSPORTER_PHAGE RECEPTOR"/>
    <property type="match status" value="1"/>
</dbReference>
<dbReference type="CDD" id="cd01347">
    <property type="entry name" value="ligand_gated_channel"/>
    <property type="match status" value="1"/>
</dbReference>
<dbReference type="NCBIfam" id="TIGR01783">
    <property type="entry name" value="TonB-siderophor"/>
    <property type="match status" value="1"/>
</dbReference>
<evidence type="ECO:0000256" key="6">
    <source>
        <dbReference type="ARBA" id="ARBA00022692"/>
    </source>
</evidence>
<dbReference type="InterPro" id="IPR008969">
    <property type="entry name" value="CarboxyPept-like_regulatory"/>
</dbReference>
<dbReference type="RefSeq" id="WP_189630204.1">
    <property type="nucleotide sequence ID" value="NZ_BNAG01000003.1"/>
</dbReference>
<evidence type="ECO:0000256" key="8">
    <source>
        <dbReference type="ARBA" id="ARBA00023004"/>
    </source>
</evidence>
<feature type="domain" description="TonB-dependent receptor plug" evidence="18">
    <location>
        <begin position="136"/>
        <end position="228"/>
    </location>
</feature>
<dbReference type="InterPro" id="IPR000531">
    <property type="entry name" value="Beta-barrel_TonB"/>
</dbReference>
<keyword evidence="13 14" id="KW-0998">Cell outer membrane</keyword>
<dbReference type="PANTHER" id="PTHR32552">
    <property type="entry name" value="FERRICHROME IRON RECEPTOR-RELATED"/>
    <property type="match status" value="1"/>
</dbReference>
<dbReference type="PROSITE" id="PS01156">
    <property type="entry name" value="TONB_DEPENDENT_REC_2"/>
    <property type="match status" value="1"/>
</dbReference>
<dbReference type="Pfam" id="PF00593">
    <property type="entry name" value="TonB_dep_Rec_b-barrel"/>
    <property type="match status" value="1"/>
</dbReference>
<dbReference type="Pfam" id="PF13715">
    <property type="entry name" value="CarbopepD_reg_2"/>
    <property type="match status" value="1"/>
</dbReference>
<keyword evidence="7 16" id="KW-0732">Signal</keyword>
<keyword evidence="8" id="KW-0408">Iron</keyword>
<comment type="caution">
    <text evidence="19">The sequence shown here is derived from an EMBL/GenBank/DDBJ whole genome shotgun (WGS) entry which is preliminary data.</text>
</comment>
<evidence type="ECO:0000256" key="11">
    <source>
        <dbReference type="ARBA" id="ARBA00023136"/>
    </source>
</evidence>
<evidence type="ECO:0000313" key="19">
    <source>
        <dbReference type="EMBL" id="GHE65571.1"/>
    </source>
</evidence>
<evidence type="ECO:0000256" key="9">
    <source>
        <dbReference type="ARBA" id="ARBA00023065"/>
    </source>
</evidence>
<feature type="signal peptide" evidence="16">
    <location>
        <begin position="1"/>
        <end position="19"/>
    </location>
</feature>
<dbReference type="PROSITE" id="PS52016">
    <property type="entry name" value="TONB_DEPENDENT_REC_3"/>
    <property type="match status" value="1"/>
</dbReference>
<dbReference type="InterPro" id="IPR010105">
    <property type="entry name" value="TonB_sidphr_rcpt"/>
</dbReference>
<dbReference type="InterPro" id="IPR037066">
    <property type="entry name" value="Plug_dom_sf"/>
</dbReference>
<proteinExistence type="inferred from homology"/>
<keyword evidence="20" id="KW-1185">Reference proteome</keyword>
<evidence type="ECO:0000256" key="14">
    <source>
        <dbReference type="PROSITE-ProRule" id="PRU01360"/>
    </source>
</evidence>
<evidence type="ECO:0000256" key="7">
    <source>
        <dbReference type="ARBA" id="ARBA00022729"/>
    </source>
</evidence>
<keyword evidence="4 14" id="KW-1134">Transmembrane beta strand</keyword>
<evidence type="ECO:0000256" key="16">
    <source>
        <dbReference type="SAM" id="SignalP"/>
    </source>
</evidence>
<dbReference type="InterPro" id="IPR012910">
    <property type="entry name" value="Plug_dom"/>
</dbReference>
<reference evidence="20" key="1">
    <citation type="journal article" date="2019" name="Int. J. Syst. Evol. Microbiol.">
        <title>The Global Catalogue of Microorganisms (GCM) 10K type strain sequencing project: providing services to taxonomists for standard genome sequencing and annotation.</title>
        <authorList>
            <consortium name="The Broad Institute Genomics Platform"/>
            <consortium name="The Broad Institute Genome Sequencing Center for Infectious Disease"/>
            <person name="Wu L."/>
            <person name="Ma J."/>
        </authorList>
    </citation>
    <scope>NUCLEOTIDE SEQUENCE [LARGE SCALE GENOMIC DNA]</scope>
    <source>
        <strain evidence="20">CGMCC 1.15111</strain>
    </source>
</reference>
<keyword evidence="12 19" id="KW-0675">Receptor</keyword>
<dbReference type="InterPro" id="IPR039426">
    <property type="entry name" value="TonB-dep_rcpt-like"/>
</dbReference>
<evidence type="ECO:0000256" key="3">
    <source>
        <dbReference type="ARBA" id="ARBA00022448"/>
    </source>
</evidence>
<keyword evidence="3 14" id="KW-0813">Transport</keyword>
<dbReference type="SUPFAM" id="SSF49464">
    <property type="entry name" value="Carboxypeptidase regulatory domain-like"/>
    <property type="match status" value="1"/>
</dbReference>
<feature type="domain" description="TonB-dependent receptor-like beta-barrel" evidence="17">
    <location>
        <begin position="327"/>
        <end position="774"/>
    </location>
</feature>